<sequence length="472" mass="50563">MLGLLLLGAGLAACQTEPGGGADAGTEVDAGTSFPTLARDARLLEVDASQRFLLSVRADGTYAQTLPEGEAVRIADAAERAFTASDGDAVVLWSPQYGGLTRTVWLWRPGTDAAIALTSRAGQVAYDLGVSFVAFDEYDEASGTDSVRVARLDTCTREACPLWTPLERPSRAVRFQAGGTTLLASEGPQAWLIDVPSGALTELGPTVSDPVLSADGTRYALFDAANHLQVFDTATRKLQWEQVWRDDATRKNWHVSTAIMTDMGTLILNLKADNTPETDSVACDATGCRDIDGGGCQNRAGSPGVVLCRVETCSPNRCDADAAYLDGMGRTLVDTATTRRSSVYPAFSADLHNQAWTVRETRDGAKVDTLWWRSPDATRQSPLEGLADYTLFRFTPDARQVLFSRALTIAEGKTEHRLSVWDGEAVSDLGVLEGEPFANPISPMVRDNPPTLYLTVSQGVGGSTSVIRAPLP</sequence>
<dbReference type="SUPFAM" id="SSF69322">
    <property type="entry name" value="Tricorn protease domain 2"/>
    <property type="match status" value="1"/>
</dbReference>
<dbReference type="EMBL" id="RAWG01000001">
    <property type="protein sequence ID" value="RKH48376.1"/>
    <property type="molecule type" value="Genomic_DNA"/>
</dbReference>
<name>A0A3A8NVE0_9BACT</name>
<dbReference type="AlphaFoldDB" id="A0A3A8NVE0"/>
<evidence type="ECO:0000313" key="2">
    <source>
        <dbReference type="Proteomes" id="UP000273405"/>
    </source>
</evidence>
<reference evidence="2" key="1">
    <citation type="submission" date="2018-09" db="EMBL/GenBank/DDBJ databases">
        <authorList>
            <person name="Livingstone P.G."/>
            <person name="Whitworth D.E."/>
        </authorList>
    </citation>
    <scope>NUCLEOTIDE SEQUENCE [LARGE SCALE GENOMIC DNA]</scope>
    <source>
        <strain evidence="2">CA040B</strain>
    </source>
</reference>
<evidence type="ECO:0000313" key="1">
    <source>
        <dbReference type="EMBL" id="RKH48376.1"/>
    </source>
</evidence>
<accession>A0A3A8NVE0</accession>
<keyword evidence="2" id="KW-1185">Reference proteome</keyword>
<comment type="caution">
    <text evidence="1">The sequence shown here is derived from an EMBL/GenBank/DDBJ whole genome shotgun (WGS) entry which is preliminary data.</text>
</comment>
<dbReference type="Proteomes" id="UP000273405">
    <property type="component" value="Unassembled WGS sequence"/>
</dbReference>
<evidence type="ECO:0008006" key="3">
    <source>
        <dbReference type="Google" id="ProtNLM"/>
    </source>
</evidence>
<proteinExistence type="predicted"/>
<gene>
    <name evidence="1" type="ORF">D7X12_00070</name>
</gene>
<organism evidence="1 2">
    <name type="scientific">Corallococcus sicarius</name>
    <dbReference type="NCBI Taxonomy" id="2316726"/>
    <lineage>
        <taxon>Bacteria</taxon>
        <taxon>Pseudomonadati</taxon>
        <taxon>Myxococcota</taxon>
        <taxon>Myxococcia</taxon>
        <taxon>Myxococcales</taxon>
        <taxon>Cystobacterineae</taxon>
        <taxon>Myxococcaceae</taxon>
        <taxon>Corallococcus</taxon>
    </lineage>
</organism>
<protein>
    <recommendedName>
        <fullName evidence="3">WD40 repeat domain-containing protein</fullName>
    </recommendedName>
</protein>